<evidence type="ECO:0000256" key="2">
    <source>
        <dbReference type="ARBA" id="ARBA00023125"/>
    </source>
</evidence>
<dbReference type="SMART" id="SM00100">
    <property type="entry name" value="cNMP"/>
    <property type="match status" value="1"/>
</dbReference>
<dbReference type="PANTHER" id="PTHR24567:SF75">
    <property type="entry name" value="FUMARATE AND NITRATE REDUCTION REGULATORY PROTEIN"/>
    <property type="match status" value="1"/>
</dbReference>
<organism evidence="6 7">
    <name type="scientific">Sabulicella glaciei</name>
    <dbReference type="NCBI Taxonomy" id="2984948"/>
    <lineage>
        <taxon>Bacteria</taxon>
        <taxon>Pseudomonadati</taxon>
        <taxon>Pseudomonadota</taxon>
        <taxon>Alphaproteobacteria</taxon>
        <taxon>Acetobacterales</taxon>
        <taxon>Acetobacteraceae</taxon>
        <taxon>Sabulicella</taxon>
    </lineage>
</organism>
<dbReference type="InterPro" id="IPR012318">
    <property type="entry name" value="HTH_CRP"/>
</dbReference>
<dbReference type="Pfam" id="PF00027">
    <property type="entry name" value="cNMP_binding"/>
    <property type="match status" value="1"/>
</dbReference>
<evidence type="ECO:0000256" key="1">
    <source>
        <dbReference type="ARBA" id="ARBA00023015"/>
    </source>
</evidence>
<dbReference type="PROSITE" id="PS50042">
    <property type="entry name" value="CNMP_BINDING_3"/>
    <property type="match status" value="1"/>
</dbReference>
<dbReference type="Pfam" id="PF13545">
    <property type="entry name" value="HTH_Crp_2"/>
    <property type="match status" value="1"/>
</dbReference>
<dbReference type="EMBL" id="JAPFQI010000008">
    <property type="protein sequence ID" value="MCW8086346.1"/>
    <property type="molecule type" value="Genomic_DNA"/>
</dbReference>
<evidence type="ECO:0000256" key="3">
    <source>
        <dbReference type="ARBA" id="ARBA00023163"/>
    </source>
</evidence>
<keyword evidence="7" id="KW-1185">Reference proteome</keyword>
<dbReference type="Gene3D" id="1.10.10.10">
    <property type="entry name" value="Winged helix-like DNA-binding domain superfamily/Winged helix DNA-binding domain"/>
    <property type="match status" value="1"/>
</dbReference>
<dbReference type="InterPro" id="IPR014710">
    <property type="entry name" value="RmlC-like_jellyroll"/>
</dbReference>
<protein>
    <submittedName>
        <fullName evidence="6">Crp/Fnr family transcriptional regulator</fullName>
    </submittedName>
</protein>
<keyword evidence="1" id="KW-0805">Transcription regulation</keyword>
<gene>
    <name evidence="6" type="ORF">OF850_11955</name>
</gene>
<keyword evidence="3" id="KW-0804">Transcription</keyword>
<evidence type="ECO:0000259" key="5">
    <source>
        <dbReference type="PROSITE" id="PS51063"/>
    </source>
</evidence>
<reference evidence="6 7" key="1">
    <citation type="submission" date="2022-10" db="EMBL/GenBank/DDBJ databases">
        <title>Roseococcus glaciei nov., sp. nov., isolated from glacier.</title>
        <authorList>
            <person name="Liu Q."/>
            <person name="Xin Y.-H."/>
        </authorList>
    </citation>
    <scope>NUCLEOTIDE SEQUENCE [LARGE SCALE GENOMIC DNA]</scope>
    <source>
        <strain evidence="6 7">MDT2-1-1</strain>
    </source>
</reference>
<evidence type="ECO:0000259" key="4">
    <source>
        <dbReference type="PROSITE" id="PS50042"/>
    </source>
</evidence>
<dbReference type="PROSITE" id="PS00042">
    <property type="entry name" value="HTH_CRP_1"/>
    <property type="match status" value="1"/>
</dbReference>
<dbReference type="InterPro" id="IPR036390">
    <property type="entry name" value="WH_DNA-bd_sf"/>
</dbReference>
<dbReference type="CDD" id="cd00038">
    <property type="entry name" value="CAP_ED"/>
    <property type="match status" value="1"/>
</dbReference>
<dbReference type="CDD" id="cd00092">
    <property type="entry name" value="HTH_CRP"/>
    <property type="match status" value="1"/>
</dbReference>
<dbReference type="PRINTS" id="PR00034">
    <property type="entry name" value="HTHCRP"/>
</dbReference>
<dbReference type="InterPro" id="IPR050397">
    <property type="entry name" value="Env_Response_Regulators"/>
</dbReference>
<sequence length="238" mass="26363">MRDAMMTDPCIGCGGRLAGLCQPLDTSALDEISSESERVTQSARTVLFREGDPAVRAFSIGAGIVKLSRLLSDGKQQVVGFRFAGDIVGYGTGKTYPYDAELLTGASFCRIERSRLDTLLRRHPVMERRLLDMCLQELAATQDQLVTVGRRSAEARVASFLLGLEEAYRRRGAVPDPLPMPMTRSDIGDFLGLTLETVSRSLSHFKKQKWIEEPAHQKLRLSDRAMLTELAEGMVQDL</sequence>
<comment type="caution">
    <text evidence="6">The sequence shown here is derived from an EMBL/GenBank/DDBJ whole genome shotgun (WGS) entry which is preliminary data.</text>
</comment>
<feature type="domain" description="HTH crp-type" evidence="5">
    <location>
        <begin position="151"/>
        <end position="225"/>
    </location>
</feature>
<evidence type="ECO:0000313" key="7">
    <source>
        <dbReference type="Proteomes" id="UP001526430"/>
    </source>
</evidence>
<dbReference type="InterPro" id="IPR018490">
    <property type="entry name" value="cNMP-bd_dom_sf"/>
</dbReference>
<dbReference type="SUPFAM" id="SSF46785">
    <property type="entry name" value="Winged helix' DNA-binding domain"/>
    <property type="match status" value="1"/>
</dbReference>
<name>A0ABT3NW10_9PROT</name>
<dbReference type="SUPFAM" id="SSF51206">
    <property type="entry name" value="cAMP-binding domain-like"/>
    <property type="match status" value="1"/>
</dbReference>
<dbReference type="SMART" id="SM00419">
    <property type="entry name" value="HTH_CRP"/>
    <property type="match status" value="1"/>
</dbReference>
<dbReference type="InterPro" id="IPR000595">
    <property type="entry name" value="cNMP-bd_dom"/>
</dbReference>
<feature type="domain" description="Cyclic nucleotide-binding" evidence="4">
    <location>
        <begin position="20"/>
        <end position="89"/>
    </location>
</feature>
<accession>A0ABT3NW10</accession>
<dbReference type="InterPro" id="IPR018335">
    <property type="entry name" value="Tscrpt_reg_HTH_Crp-type_CS"/>
</dbReference>
<dbReference type="PANTHER" id="PTHR24567">
    <property type="entry name" value="CRP FAMILY TRANSCRIPTIONAL REGULATORY PROTEIN"/>
    <property type="match status" value="1"/>
</dbReference>
<dbReference type="Gene3D" id="2.60.120.10">
    <property type="entry name" value="Jelly Rolls"/>
    <property type="match status" value="1"/>
</dbReference>
<evidence type="ECO:0000313" key="6">
    <source>
        <dbReference type="EMBL" id="MCW8086346.1"/>
    </source>
</evidence>
<keyword evidence="2" id="KW-0238">DNA-binding</keyword>
<proteinExistence type="predicted"/>
<dbReference type="PROSITE" id="PS51063">
    <property type="entry name" value="HTH_CRP_2"/>
    <property type="match status" value="1"/>
</dbReference>
<dbReference type="Proteomes" id="UP001526430">
    <property type="component" value="Unassembled WGS sequence"/>
</dbReference>
<dbReference type="InterPro" id="IPR036388">
    <property type="entry name" value="WH-like_DNA-bd_sf"/>
</dbReference>